<evidence type="ECO:0000313" key="7">
    <source>
        <dbReference type="Proteomes" id="UP001230951"/>
    </source>
</evidence>
<dbReference type="GO" id="GO:0003700">
    <property type="term" value="F:DNA-binding transcription factor activity"/>
    <property type="evidence" value="ECO:0007669"/>
    <property type="project" value="InterPro"/>
</dbReference>
<keyword evidence="7" id="KW-1185">Reference proteome</keyword>
<proteinExistence type="predicted"/>
<keyword evidence="1" id="KW-0805">Transcription regulation</keyword>
<evidence type="ECO:0000313" key="6">
    <source>
        <dbReference type="EMBL" id="MDQ0178743.1"/>
    </source>
</evidence>
<dbReference type="InterPro" id="IPR009057">
    <property type="entry name" value="Homeodomain-like_sf"/>
</dbReference>
<dbReference type="Gene3D" id="1.10.10.60">
    <property type="entry name" value="Homeodomain-like"/>
    <property type="match status" value="2"/>
</dbReference>
<evidence type="ECO:0000313" key="5">
    <source>
        <dbReference type="EMBL" id="MDP9905517.1"/>
    </source>
</evidence>
<dbReference type="SUPFAM" id="SSF51182">
    <property type="entry name" value="RmlC-like cupins"/>
    <property type="match status" value="1"/>
</dbReference>
<dbReference type="PANTHER" id="PTHR46796:SF13">
    <property type="entry name" value="HTH-TYPE TRANSCRIPTIONAL ACTIVATOR RHAS"/>
    <property type="match status" value="1"/>
</dbReference>
<sequence length="313" mass="34606">MASIRRKPRYEAALVFNPDGLPVWADRHRLDGGVAAHDHDFFEIALVTQGSGLHIAADGDYPIQPGSAVIVPPNQWHAYGQCEDLVVFDCFVAPDLVDSTLSFLDAELPLMRSISSSSLTLPQRIQLNPHDLSLVIAQLYSMSDVSSGRRSRIQVIGHLLIYLDILNRAWSADRGTDRRIPLHPAVSGAVKMMEDDPGRSWTLAELANASCTERTHLVRLFQRDLGAPPIAYLNRLRAQAAARLLVQTDEPIAQLGARLGWDDASYFAQRFKSAYGLSPSAYRKRAVTGENRYHSPEPNLPISGARFDLASKD</sequence>
<dbReference type="InterPro" id="IPR020449">
    <property type="entry name" value="Tscrpt_reg_AraC-type_HTH"/>
</dbReference>
<evidence type="ECO:0000313" key="8">
    <source>
        <dbReference type="Proteomes" id="UP001242995"/>
    </source>
</evidence>
<dbReference type="RefSeq" id="WP_306961599.1">
    <property type="nucleotide sequence ID" value="NZ_JAUSRG010000006.1"/>
</dbReference>
<evidence type="ECO:0000259" key="4">
    <source>
        <dbReference type="PROSITE" id="PS01124"/>
    </source>
</evidence>
<dbReference type="InterPro" id="IPR011051">
    <property type="entry name" value="RmlC_Cupin_sf"/>
</dbReference>
<evidence type="ECO:0000256" key="1">
    <source>
        <dbReference type="ARBA" id="ARBA00023015"/>
    </source>
</evidence>
<gene>
    <name evidence="5" type="ORF">J2S90_002488</name>
    <name evidence="6" type="ORF">J2S93_000150</name>
</gene>
<evidence type="ECO:0000256" key="2">
    <source>
        <dbReference type="ARBA" id="ARBA00023125"/>
    </source>
</evidence>
<dbReference type="Proteomes" id="UP001242995">
    <property type="component" value="Unassembled WGS sequence"/>
</dbReference>
<dbReference type="InterPro" id="IPR050204">
    <property type="entry name" value="AraC_XylS_family_regulators"/>
</dbReference>
<dbReference type="EMBL" id="JAUSTF010000001">
    <property type="protein sequence ID" value="MDQ0178743.1"/>
    <property type="molecule type" value="Genomic_DNA"/>
</dbReference>
<dbReference type="Pfam" id="PF12833">
    <property type="entry name" value="HTH_18"/>
    <property type="match status" value="1"/>
</dbReference>
<dbReference type="InterPro" id="IPR014710">
    <property type="entry name" value="RmlC-like_jellyroll"/>
</dbReference>
<protein>
    <submittedName>
        <fullName evidence="5">AraC family L-rhamnose operon transcriptional activator RhaR</fullName>
    </submittedName>
</protein>
<dbReference type="InterPro" id="IPR003313">
    <property type="entry name" value="AraC-bd"/>
</dbReference>
<dbReference type="AlphaFoldDB" id="A0AAW8DHN5"/>
<dbReference type="PRINTS" id="PR00032">
    <property type="entry name" value="HTHARAC"/>
</dbReference>
<name>A0AAW8DHN5_9MICC</name>
<dbReference type="EMBL" id="JAUSRG010000006">
    <property type="protein sequence ID" value="MDP9905517.1"/>
    <property type="molecule type" value="Genomic_DNA"/>
</dbReference>
<dbReference type="Proteomes" id="UP001230951">
    <property type="component" value="Unassembled WGS sequence"/>
</dbReference>
<keyword evidence="3" id="KW-0804">Transcription</keyword>
<feature type="domain" description="HTH araC/xylS-type" evidence="4">
    <location>
        <begin position="187"/>
        <end position="285"/>
    </location>
</feature>
<dbReference type="PANTHER" id="PTHR46796">
    <property type="entry name" value="HTH-TYPE TRANSCRIPTIONAL ACTIVATOR RHAS-RELATED"/>
    <property type="match status" value="1"/>
</dbReference>
<dbReference type="Gene3D" id="2.60.120.10">
    <property type="entry name" value="Jelly Rolls"/>
    <property type="match status" value="1"/>
</dbReference>
<evidence type="ECO:0000256" key="3">
    <source>
        <dbReference type="ARBA" id="ARBA00023163"/>
    </source>
</evidence>
<keyword evidence="2" id="KW-0238">DNA-binding</keyword>
<reference evidence="5 7" key="1">
    <citation type="submission" date="2023-07" db="EMBL/GenBank/DDBJ databases">
        <title>Sorghum-associated microbial communities from plants grown in Nebraska, USA.</title>
        <authorList>
            <person name="Schachtman D."/>
        </authorList>
    </citation>
    <scope>NUCLEOTIDE SEQUENCE</scope>
    <source>
        <strain evidence="5">DS1006</strain>
        <strain evidence="6 7">DS1016</strain>
    </source>
</reference>
<dbReference type="GO" id="GO:0043565">
    <property type="term" value="F:sequence-specific DNA binding"/>
    <property type="evidence" value="ECO:0007669"/>
    <property type="project" value="InterPro"/>
</dbReference>
<dbReference type="PROSITE" id="PS01124">
    <property type="entry name" value="HTH_ARAC_FAMILY_2"/>
    <property type="match status" value="1"/>
</dbReference>
<dbReference type="SUPFAM" id="SSF46689">
    <property type="entry name" value="Homeodomain-like"/>
    <property type="match status" value="2"/>
</dbReference>
<dbReference type="SMART" id="SM00342">
    <property type="entry name" value="HTH_ARAC"/>
    <property type="match status" value="1"/>
</dbReference>
<organism evidence="5 8">
    <name type="scientific">Arthrobacter bambusae</name>
    <dbReference type="NCBI Taxonomy" id="1338426"/>
    <lineage>
        <taxon>Bacteria</taxon>
        <taxon>Bacillati</taxon>
        <taxon>Actinomycetota</taxon>
        <taxon>Actinomycetes</taxon>
        <taxon>Micrococcales</taxon>
        <taxon>Micrococcaceae</taxon>
        <taxon>Arthrobacter</taxon>
    </lineage>
</organism>
<comment type="caution">
    <text evidence="5">The sequence shown here is derived from an EMBL/GenBank/DDBJ whole genome shotgun (WGS) entry which is preliminary data.</text>
</comment>
<dbReference type="Pfam" id="PF02311">
    <property type="entry name" value="AraC_binding"/>
    <property type="match status" value="1"/>
</dbReference>
<dbReference type="InterPro" id="IPR018060">
    <property type="entry name" value="HTH_AraC"/>
</dbReference>
<accession>A0AAW8DHN5</accession>